<comment type="subcellular location">
    <subcellularLocation>
        <location evidence="2">Spore coat</location>
    </subcellularLocation>
</comment>
<evidence type="ECO:0000313" key="5">
    <source>
        <dbReference type="Proteomes" id="UP000665561"/>
    </source>
</evidence>
<dbReference type="EMBL" id="JAAAMV010000041">
    <property type="protein sequence ID" value="NBD28371.1"/>
    <property type="molecule type" value="Genomic_DNA"/>
</dbReference>
<comment type="caution">
    <text evidence="4">The sequence shown here is derived from an EMBL/GenBank/DDBJ whole genome shotgun (WGS) entry which is preliminary data.</text>
</comment>
<reference evidence="4 5" key="1">
    <citation type="submission" date="2020-01" db="EMBL/GenBank/DDBJ databases">
        <title>Paenibacillus soybeanensis sp. nov. isolated from the nodules of soybean (Glycine max(L.) Merr).</title>
        <authorList>
            <person name="Wang H."/>
        </authorList>
    </citation>
    <scope>NUCLEOTIDE SEQUENCE [LARGE SCALE GENOMIC DNA]</scope>
    <source>
        <strain evidence="4 5">T1</strain>
    </source>
</reference>
<evidence type="ECO:0000256" key="1">
    <source>
        <dbReference type="ARBA" id="ARBA00022969"/>
    </source>
</evidence>
<dbReference type="InterPro" id="IPR012347">
    <property type="entry name" value="Ferritin-like"/>
</dbReference>
<dbReference type="InterPro" id="IPR012851">
    <property type="entry name" value="Spore_coat_CotF-like"/>
</dbReference>
<proteinExistence type="inferred from homology"/>
<dbReference type="PANTHER" id="PTHR39183:SF1">
    <property type="entry name" value="SPORE COAT PROTEIN F-LIKE PROTEIN YHCQ"/>
    <property type="match status" value="1"/>
</dbReference>
<name>A0ABW9Y0X0_9BACL</name>
<gene>
    <name evidence="4" type="ORF">GT019_31320</name>
</gene>
<dbReference type="PANTHER" id="PTHR39183">
    <property type="entry name" value="SPORE COAT PROTEIN F-LIKE PROTEIN YHCQ"/>
    <property type="match status" value="1"/>
</dbReference>
<comment type="similarity">
    <text evidence="3">Belongs to the CotF family.</text>
</comment>
<keyword evidence="1" id="KW-0749">Sporulation</keyword>
<dbReference type="Gene3D" id="1.20.1260.10">
    <property type="match status" value="1"/>
</dbReference>
<keyword evidence="4" id="KW-0167">Capsid protein</keyword>
<accession>A0ABW9Y0X0</accession>
<dbReference type="Pfam" id="PF07875">
    <property type="entry name" value="Coat_F"/>
    <property type="match status" value="1"/>
</dbReference>
<evidence type="ECO:0000256" key="2">
    <source>
        <dbReference type="ARBA" id="ARBA00024325"/>
    </source>
</evidence>
<organism evidence="4 5">
    <name type="scientific">Paenibacillus glycinis</name>
    <dbReference type="NCBI Taxonomy" id="2697035"/>
    <lineage>
        <taxon>Bacteria</taxon>
        <taxon>Bacillati</taxon>
        <taxon>Bacillota</taxon>
        <taxon>Bacilli</taxon>
        <taxon>Bacillales</taxon>
        <taxon>Paenibacillaceae</taxon>
        <taxon>Paenibacillus</taxon>
    </lineage>
</organism>
<protein>
    <submittedName>
        <fullName evidence="4">Spore coat protein</fullName>
    </submittedName>
</protein>
<keyword evidence="5" id="KW-1185">Reference proteome</keyword>
<evidence type="ECO:0000313" key="4">
    <source>
        <dbReference type="EMBL" id="NBD28371.1"/>
    </source>
</evidence>
<dbReference type="Proteomes" id="UP000665561">
    <property type="component" value="Unassembled WGS sequence"/>
</dbReference>
<dbReference type="RefSeq" id="WP_161747370.1">
    <property type="nucleotide sequence ID" value="NZ_JAAAMV010000041.1"/>
</dbReference>
<keyword evidence="4" id="KW-0946">Virion</keyword>
<evidence type="ECO:0000256" key="3">
    <source>
        <dbReference type="ARBA" id="ARBA00024344"/>
    </source>
</evidence>
<sequence length="128" mass="14629">MNTDYLDPINALNMPEMADMTFATDFLLRAKEGVRNLSVALTETASPDVRALLRNHLKQGIAMHQEITDLMIRKKWFHPYELNEQYQLDQLSANNTVMIGHMNLFPGDTSRKGMFDRTPDEHIGGHQA</sequence>